<dbReference type="GO" id="GO:0016020">
    <property type="term" value="C:membrane"/>
    <property type="evidence" value="ECO:0007669"/>
    <property type="project" value="UniProtKB-SubCell"/>
</dbReference>
<evidence type="ECO:0000313" key="4">
    <source>
        <dbReference type="EMBL" id="AWK71036.1"/>
    </source>
</evidence>
<evidence type="ECO:0000256" key="3">
    <source>
        <dbReference type="SAM" id="Phobius"/>
    </source>
</evidence>
<keyword evidence="3" id="KW-0812">Transmembrane</keyword>
<feature type="transmembrane region" description="Helical" evidence="3">
    <location>
        <begin position="23"/>
        <end position="45"/>
    </location>
</feature>
<evidence type="ECO:0000256" key="2">
    <source>
        <dbReference type="ARBA" id="ARBA00023136"/>
    </source>
</evidence>
<keyword evidence="3" id="KW-1133">Transmembrane helix</keyword>
<accession>A0A2S2BQY0</accession>
<evidence type="ECO:0000256" key="1">
    <source>
        <dbReference type="ARBA" id="ARBA00004370"/>
    </source>
</evidence>
<reference evidence="4 5" key="1">
    <citation type="submission" date="2017-05" db="EMBL/GenBank/DDBJ databases">
        <title>Isolation of Rhodococcus sp. S2-17 biodegrading of BP-3.</title>
        <authorList>
            <person name="Lee Y."/>
            <person name="Kim K.H."/>
            <person name="Chun B.H."/>
            <person name="Jung H.S."/>
            <person name="Jeon C.O."/>
        </authorList>
    </citation>
    <scope>NUCLEOTIDE SEQUENCE [LARGE SCALE GENOMIC DNA]</scope>
    <source>
        <strain evidence="4 5">S2-17</strain>
    </source>
</reference>
<dbReference type="Proteomes" id="UP000245711">
    <property type="component" value="Chromosome"/>
</dbReference>
<dbReference type="EMBL" id="CP021354">
    <property type="protein sequence ID" value="AWK71036.1"/>
    <property type="molecule type" value="Genomic_DNA"/>
</dbReference>
<keyword evidence="5" id="KW-1185">Reference proteome</keyword>
<dbReference type="AlphaFoldDB" id="A0A2S2BQY0"/>
<protein>
    <submittedName>
        <fullName evidence="4">H domain protein</fullName>
    </submittedName>
</protein>
<dbReference type="OrthoDB" id="5196392at2"/>
<organism evidence="4 5">
    <name type="scientific">Rhodococcus oxybenzonivorans</name>
    <dbReference type="NCBI Taxonomy" id="1990687"/>
    <lineage>
        <taxon>Bacteria</taxon>
        <taxon>Bacillati</taxon>
        <taxon>Actinomycetota</taxon>
        <taxon>Actinomycetes</taxon>
        <taxon>Mycobacteriales</taxon>
        <taxon>Nocardiaceae</taxon>
        <taxon>Rhodococcus</taxon>
    </lineage>
</organism>
<dbReference type="KEGG" id="roz:CBI38_05085"/>
<evidence type="ECO:0000313" key="5">
    <source>
        <dbReference type="Proteomes" id="UP000245711"/>
    </source>
</evidence>
<dbReference type="PANTHER" id="PTHR37042">
    <property type="entry name" value="OUTER MEMBRANE PROTEIN RV1973"/>
    <property type="match status" value="1"/>
</dbReference>
<gene>
    <name evidence="4" type="ORF">CBI38_05085</name>
</gene>
<proteinExistence type="predicted"/>
<comment type="subcellular location">
    <subcellularLocation>
        <location evidence="1">Membrane</location>
    </subcellularLocation>
</comment>
<name>A0A2S2BQY0_9NOCA</name>
<dbReference type="RefSeq" id="WP_109326923.1">
    <property type="nucleotide sequence ID" value="NZ_CP021354.1"/>
</dbReference>
<dbReference type="PANTHER" id="PTHR37042:SF4">
    <property type="entry name" value="OUTER MEMBRANE PROTEIN RV1973"/>
    <property type="match status" value="1"/>
</dbReference>
<sequence>MTDNDVDTSAEQRRKLPVVTKATALKVVTALVIVALAVAVGFLWYGHRQDQLAEQARSEAVDAASRQAVAMLAYDFANVDSQLAAAADGITGSFRDDYTALVEETIAPGAKEKQLTVQVTVQAAAPVSTTPTEAVVLLYLNQTTTSAEAPDARTSGSRVRVSLQKVDDRWLVDQLTPV</sequence>
<keyword evidence="2 3" id="KW-0472">Membrane</keyword>